<dbReference type="PaxDb" id="65489-OBART10G08440.1"/>
<reference evidence="2" key="1">
    <citation type="journal article" date="2009" name="Rice">
        <title>De Novo Next Generation Sequencing of Plant Genomes.</title>
        <authorList>
            <person name="Rounsley S."/>
            <person name="Marri P.R."/>
            <person name="Yu Y."/>
            <person name="He R."/>
            <person name="Sisneros N."/>
            <person name="Goicoechea J.L."/>
            <person name="Lee S.J."/>
            <person name="Angelova A."/>
            <person name="Kudrna D."/>
            <person name="Luo M."/>
            <person name="Affourtit J."/>
            <person name="Desany B."/>
            <person name="Knight J."/>
            <person name="Niazi F."/>
            <person name="Egholm M."/>
            <person name="Wing R.A."/>
        </authorList>
    </citation>
    <scope>NUCLEOTIDE SEQUENCE [LARGE SCALE GENOMIC DNA]</scope>
    <source>
        <strain evidence="2">cv. IRGC 105608</strain>
    </source>
</reference>
<protein>
    <submittedName>
        <fullName evidence="2">Uncharacterized protein</fullName>
    </submittedName>
</protein>
<dbReference type="HOGENOM" id="CLU_1339346_0_0_1"/>
<accession>A0A0D3HD58</accession>
<evidence type="ECO:0000313" key="2">
    <source>
        <dbReference type="EnsemblPlants" id="OBART10G08440.1"/>
    </source>
</evidence>
<evidence type="ECO:0000256" key="1">
    <source>
        <dbReference type="SAM" id="MobiDB-lite"/>
    </source>
</evidence>
<organism evidence="2">
    <name type="scientific">Oryza barthii</name>
    <dbReference type="NCBI Taxonomy" id="65489"/>
    <lineage>
        <taxon>Eukaryota</taxon>
        <taxon>Viridiplantae</taxon>
        <taxon>Streptophyta</taxon>
        <taxon>Embryophyta</taxon>
        <taxon>Tracheophyta</taxon>
        <taxon>Spermatophyta</taxon>
        <taxon>Magnoliopsida</taxon>
        <taxon>Liliopsida</taxon>
        <taxon>Poales</taxon>
        <taxon>Poaceae</taxon>
        <taxon>BOP clade</taxon>
        <taxon>Oryzoideae</taxon>
        <taxon>Oryzeae</taxon>
        <taxon>Oryzinae</taxon>
        <taxon>Oryza</taxon>
    </lineage>
</organism>
<proteinExistence type="predicted"/>
<reference evidence="2" key="2">
    <citation type="submission" date="2015-03" db="UniProtKB">
        <authorList>
            <consortium name="EnsemblPlants"/>
        </authorList>
    </citation>
    <scope>IDENTIFICATION</scope>
</reference>
<name>A0A0D3HD58_9ORYZ</name>
<evidence type="ECO:0000313" key="3">
    <source>
        <dbReference type="Proteomes" id="UP000026960"/>
    </source>
</evidence>
<dbReference type="AlphaFoldDB" id="A0A0D3HD58"/>
<feature type="region of interest" description="Disordered" evidence="1">
    <location>
        <begin position="1"/>
        <end position="43"/>
    </location>
</feature>
<keyword evidence="3" id="KW-1185">Reference proteome</keyword>
<dbReference type="EnsemblPlants" id="OBART10G08440.1">
    <property type="protein sequence ID" value="OBART10G08440.1"/>
    <property type="gene ID" value="OBART10G08440"/>
</dbReference>
<dbReference type="Proteomes" id="UP000026960">
    <property type="component" value="Chromosome 10"/>
</dbReference>
<dbReference type="Gramene" id="OBART10G08440.1">
    <property type="protein sequence ID" value="OBART10G08440.1"/>
    <property type="gene ID" value="OBART10G08440"/>
</dbReference>
<sequence length="205" mass="22217">MAFMHNTLCGGGGGGDEGHGGGRRRAGAVGDGRHPGGVDGLGVRPRDALLRRRRRRRYQRAADGASSACHHEMHRHLLATAHHERGRCNGEHRPRGRRRVALLEGMSDTDADGHQALERCVQQYKIPHKIPGNGEVEHVVLVALKDACRLVGDCERPVGDDEVLREHVLPLFPFTNFLDSWDSASVVVIDDDVPSAGVALGGCGR</sequence>